<dbReference type="Proteomes" id="UP000749293">
    <property type="component" value="Unassembled WGS sequence"/>
</dbReference>
<gene>
    <name evidence="2" type="ORF">GMORB2_0404</name>
</gene>
<proteinExistence type="predicted"/>
<reference evidence="2" key="1">
    <citation type="submission" date="2020-03" db="EMBL/GenBank/DDBJ databases">
        <title>Site-based positive gene gene selection in Geosmithia morbida across the United States reveals a broad range of putative effectors and factors for local host and environmental adapation.</title>
        <authorList>
            <person name="Onufrak A."/>
            <person name="Murdoch R.W."/>
            <person name="Gazis R."/>
            <person name="Huff M."/>
            <person name="Staton M."/>
            <person name="Klingeman W."/>
            <person name="Hadziabdic D."/>
        </authorList>
    </citation>
    <scope>NUCLEOTIDE SEQUENCE</scope>
    <source>
        <strain evidence="2">1262</strain>
    </source>
</reference>
<dbReference type="RefSeq" id="XP_035325320.1">
    <property type="nucleotide sequence ID" value="XM_035462390.1"/>
</dbReference>
<organism evidence="2 3">
    <name type="scientific">Geosmithia morbida</name>
    <dbReference type="NCBI Taxonomy" id="1094350"/>
    <lineage>
        <taxon>Eukaryota</taxon>
        <taxon>Fungi</taxon>
        <taxon>Dikarya</taxon>
        <taxon>Ascomycota</taxon>
        <taxon>Pezizomycotina</taxon>
        <taxon>Sordariomycetes</taxon>
        <taxon>Hypocreomycetidae</taxon>
        <taxon>Hypocreales</taxon>
        <taxon>Bionectriaceae</taxon>
        <taxon>Geosmithia</taxon>
    </lineage>
</organism>
<dbReference type="PANTHER" id="PTHR10811">
    <property type="entry name" value="FRINGE-RELATED"/>
    <property type="match status" value="1"/>
</dbReference>
<evidence type="ECO:0000313" key="2">
    <source>
        <dbReference type="EMBL" id="KAF4126668.1"/>
    </source>
</evidence>
<dbReference type="Gene3D" id="3.90.550.50">
    <property type="match status" value="1"/>
</dbReference>
<feature type="region of interest" description="Disordered" evidence="1">
    <location>
        <begin position="436"/>
        <end position="470"/>
    </location>
</feature>
<dbReference type="OrthoDB" id="414175at2759"/>
<dbReference type="GeneID" id="55966634"/>
<sequence>MFVCKGPLAVRPTHILLVFFIIGVFLFGAQRGVVTPPSSPLLKDAEVNEDGSASAEELYLARLGRELGLSQQAIWRAWRIVPSEQSDEWPSVTQVRLNFESVSSKTIDINAPDRMDLYAKKRMQLPVPVSPMLDQVDASDFLFGISTTVARIADRDYAMVKAWSRWLTDGHHHANGASLVVVLDQARPDELEEIDNVLQATGIDCWVTSTDEPMSMARRYVELTRILRTFAANMEMNGQEKRWFGLVEDEVFFPSLANLRDRLFAYNTDSPVYIGVPSERPDWSEGGKATTTFGGGVVIFSRSAVSVTASLPCFESGQTMSFTSKRWDELLQTCILKNTDMNMHVLPGFFSPNDEAAVADTQSDSYEMGLQPLLLRRYGERHLLDVNKAHLVTNVCGEACFMQRYLFRDNWVLVNGVSLNHYPDGVEVHILSENRYDEDDDGAHGKDVDRETPTSHKKSSSPSTPQTPDRIVIDDNIAEIDRAQIIWTGRRDSWRLMDSATTKDGSVWQAYVRKAGRGSEDNKDSVIVLIWEIPKPAAS</sequence>
<name>A0A9P4Z0X0_9HYPO</name>
<dbReference type="AlphaFoldDB" id="A0A9P4Z0X0"/>
<comment type="caution">
    <text evidence="2">The sequence shown here is derived from an EMBL/GenBank/DDBJ whole genome shotgun (WGS) entry which is preliminary data.</text>
</comment>
<protein>
    <recommendedName>
        <fullName evidence="4">Glycosyltransferase family 31 protein</fullName>
    </recommendedName>
</protein>
<keyword evidence="3" id="KW-1185">Reference proteome</keyword>
<evidence type="ECO:0008006" key="4">
    <source>
        <dbReference type="Google" id="ProtNLM"/>
    </source>
</evidence>
<dbReference type="EMBL" id="JAANYQ010000001">
    <property type="protein sequence ID" value="KAF4126668.1"/>
    <property type="molecule type" value="Genomic_DNA"/>
</dbReference>
<feature type="compositionally biased region" description="Basic and acidic residues" evidence="1">
    <location>
        <begin position="442"/>
        <end position="454"/>
    </location>
</feature>
<evidence type="ECO:0000256" key="1">
    <source>
        <dbReference type="SAM" id="MobiDB-lite"/>
    </source>
</evidence>
<accession>A0A9P4Z0X0</accession>
<evidence type="ECO:0000313" key="3">
    <source>
        <dbReference type="Proteomes" id="UP000749293"/>
    </source>
</evidence>